<dbReference type="GO" id="GO:0005829">
    <property type="term" value="C:cytosol"/>
    <property type="evidence" value="ECO:0007669"/>
    <property type="project" value="InterPro"/>
</dbReference>
<evidence type="ECO:0000256" key="1">
    <source>
        <dbReference type="ARBA" id="ARBA00001770"/>
    </source>
</evidence>
<dbReference type="PROSITE" id="PS01334">
    <property type="entry name" value="PYRASE_CYS"/>
    <property type="match status" value="1"/>
</dbReference>
<dbReference type="InterPro" id="IPR000816">
    <property type="entry name" value="Peptidase_C15"/>
</dbReference>
<keyword evidence="7 11" id="KW-0378">Hydrolase</keyword>
<protein>
    <recommendedName>
        <fullName evidence="9">Pyroglutamyl-peptidase I</fullName>
        <ecNumber evidence="9">3.4.19.3</ecNumber>
    </recommendedName>
</protein>
<dbReference type="Proteomes" id="UP000419743">
    <property type="component" value="Unassembled WGS sequence"/>
</dbReference>
<evidence type="ECO:0000256" key="10">
    <source>
        <dbReference type="PROSITE-ProRule" id="PRU10077"/>
    </source>
</evidence>
<dbReference type="PRINTS" id="PR00706">
    <property type="entry name" value="PYROGLUPTASE"/>
</dbReference>
<evidence type="ECO:0000256" key="9">
    <source>
        <dbReference type="PROSITE-ProRule" id="PRU10076"/>
    </source>
</evidence>
<accession>A0A7M4DRL0</accession>
<dbReference type="InterPro" id="IPR036440">
    <property type="entry name" value="Peptidase_C15-like_sf"/>
</dbReference>
<evidence type="ECO:0000256" key="3">
    <source>
        <dbReference type="ARBA" id="ARBA00004496"/>
    </source>
</evidence>
<evidence type="ECO:0000313" key="12">
    <source>
        <dbReference type="Proteomes" id="UP000419743"/>
    </source>
</evidence>
<comment type="function">
    <text evidence="2">Removes 5-oxoproline from various penultimate amino acid residues except L-proline.</text>
</comment>
<reference evidence="11 12" key="1">
    <citation type="submission" date="2019-11" db="EMBL/GenBank/DDBJ databases">
        <authorList>
            <person name="Criscuolo A."/>
        </authorList>
    </citation>
    <scope>NUCLEOTIDE SEQUENCE [LARGE SCALE GENOMIC DNA]</scope>
    <source>
        <strain evidence="11">CIP111667</strain>
    </source>
</reference>
<dbReference type="PANTHER" id="PTHR23402">
    <property type="entry name" value="PROTEASE FAMILY C15 PYROGLUTAMYL-PEPTIDASE I-RELATED"/>
    <property type="match status" value="1"/>
</dbReference>
<comment type="similarity">
    <text evidence="4">Belongs to the peptidase C15 family.</text>
</comment>
<dbReference type="PROSITE" id="PS01333">
    <property type="entry name" value="PYRASE_GLU"/>
    <property type="match status" value="1"/>
</dbReference>
<sequence length="211" mass="22102">MPALNRTVLLTGFEPFDGATRNPSIEAVRAVERDWDRAERLVAAELPVAYERMGADLDALLGEHQPDVVIGVGLAPGRDRVSLERLAVNLCDARIPDNDGAQPAEAPVLVGQPTALFTSLPVKATRALLAEAGVEAELSMTAGTFVCNAMFFRATAWAGLAQGRRAGFVHVPMPDGVGSPGLATLARAVRVSADAALDVAVDLRLAAGEPD</sequence>
<evidence type="ECO:0000256" key="5">
    <source>
        <dbReference type="ARBA" id="ARBA00022490"/>
    </source>
</evidence>
<dbReference type="GO" id="GO:0016920">
    <property type="term" value="F:pyroglutamyl-peptidase activity"/>
    <property type="evidence" value="ECO:0007669"/>
    <property type="project" value="UniProtKB-EC"/>
</dbReference>
<dbReference type="CDD" id="cd00501">
    <property type="entry name" value="Peptidase_C15"/>
    <property type="match status" value="1"/>
</dbReference>
<dbReference type="PIRSF" id="PIRSF015592">
    <property type="entry name" value="Prld-crbxl_pptds"/>
    <property type="match status" value="1"/>
</dbReference>
<evidence type="ECO:0000256" key="7">
    <source>
        <dbReference type="ARBA" id="ARBA00022801"/>
    </source>
</evidence>
<feature type="active site" evidence="9">
    <location>
        <position position="84"/>
    </location>
</feature>
<dbReference type="InterPro" id="IPR016125">
    <property type="entry name" value="Peptidase_C15-like"/>
</dbReference>
<evidence type="ECO:0000313" key="11">
    <source>
        <dbReference type="EMBL" id="VZO40104.1"/>
    </source>
</evidence>
<gene>
    <name evidence="11" type="primary">pcp</name>
    <name evidence="11" type="ORF">HALOF300_04806</name>
</gene>
<feature type="active site" evidence="10">
    <location>
        <position position="147"/>
    </location>
</feature>
<dbReference type="RefSeq" id="WP_231955721.1">
    <property type="nucleotide sequence ID" value="NZ_CACRYJ010000068.1"/>
</dbReference>
<comment type="caution">
    <text evidence="11">The sequence shown here is derived from an EMBL/GenBank/DDBJ whole genome shotgun (WGS) entry which is preliminary data.</text>
</comment>
<keyword evidence="12" id="KW-1185">Reference proteome</keyword>
<dbReference type="InterPro" id="IPR033694">
    <property type="entry name" value="PGPEP1_Cys_AS"/>
</dbReference>
<dbReference type="Pfam" id="PF01470">
    <property type="entry name" value="Peptidase_C15"/>
    <property type="match status" value="1"/>
</dbReference>
<dbReference type="Gene3D" id="3.40.630.20">
    <property type="entry name" value="Peptidase C15, pyroglutamyl peptidase I-like"/>
    <property type="match status" value="1"/>
</dbReference>
<organism evidence="11 12">
    <name type="scientific">Occultella aeris</name>
    <dbReference type="NCBI Taxonomy" id="2761496"/>
    <lineage>
        <taxon>Bacteria</taxon>
        <taxon>Bacillati</taxon>
        <taxon>Actinomycetota</taxon>
        <taxon>Actinomycetes</taxon>
        <taxon>Micrococcales</taxon>
        <taxon>Ruaniaceae</taxon>
        <taxon>Occultella</taxon>
    </lineage>
</organism>
<dbReference type="EC" id="3.4.19.3" evidence="9"/>
<evidence type="ECO:0000256" key="8">
    <source>
        <dbReference type="ARBA" id="ARBA00022807"/>
    </source>
</evidence>
<evidence type="ECO:0000256" key="2">
    <source>
        <dbReference type="ARBA" id="ARBA00002280"/>
    </source>
</evidence>
<keyword evidence="5" id="KW-0963">Cytoplasm</keyword>
<name>A0A7M4DRL0_9MICO</name>
<evidence type="ECO:0000256" key="6">
    <source>
        <dbReference type="ARBA" id="ARBA00022670"/>
    </source>
</evidence>
<proteinExistence type="inferred from homology"/>
<evidence type="ECO:0000256" key="4">
    <source>
        <dbReference type="ARBA" id="ARBA00006641"/>
    </source>
</evidence>
<dbReference type="EMBL" id="CACRYJ010000068">
    <property type="protein sequence ID" value="VZO40104.1"/>
    <property type="molecule type" value="Genomic_DNA"/>
</dbReference>
<comment type="catalytic activity">
    <reaction evidence="1 9">
        <text>Release of an N-terminal pyroglutamyl group from a polypeptide, the second amino acid generally not being Pro.</text>
        <dbReference type="EC" id="3.4.19.3"/>
    </reaction>
</comment>
<comment type="subcellular location">
    <subcellularLocation>
        <location evidence="3">Cytoplasm</location>
    </subcellularLocation>
</comment>
<dbReference type="AlphaFoldDB" id="A0A7M4DRL0"/>
<dbReference type="InterPro" id="IPR033693">
    <property type="entry name" value="PGPEP1_Glu_AS"/>
</dbReference>
<dbReference type="PANTHER" id="PTHR23402:SF1">
    <property type="entry name" value="PYROGLUTAMYL-PEPTIDASE I"/>
    <property type="match status" value="1"/>
</dbReference>
<keyword evidence="6" id="KW-0645">Protease</keyword>
<dbReference type="SUPFAM" id="SSF53182">
    <property type="entry name" value="Pyrrolidone carboxyl peptidase (pyroglutamate aminopeptidase)"/>
    <property type="match status" value="1"/>
</dbReference>
<dbReference type="GO" id="GO:0006508">
    <property type="term" value="P:proteolysis"/>
    <property type="evidence" value="ECO:0007669"/>
    <property type="project" value="UniProtKB-KW"/>
</dbReference>
<keyword evidence="8" id="KW-0788">Thiol protease</keyword>